<keyword evidence="15" id="KW-0418">Kinase</keyword>
<evidence type="ECO:0000256" key="6">
    <source>
        <dbReference type="ARBA" id="ARBA00022475"/>
    </source>
</evidence>
<evidence type="ECO:0000313" key="31">
    <source>
        <dbReference type="RefSeq" id="XP_008779978.2"/>
    </source>
</evidence>
<evidence type="ECO:0000256" key="22">
    <source>
        <dbReference type="ARBA" id="ARBA00048679"/>
    </source>
</evidence>
<dbReference type="KEGG" id="pda:103699752"/>
<feature type="domain" description="Protein kinase" evidence="29">
    <location>
        <begin position="757"/>
        <end position="1056"/>
    </location>
</feature>
<dbReference type="Pfam" id="PF08263">
    <property type="entry name" value="LRRNT_2"/>
    <property type="match status" value="1"/>
</dbReference>
<dbReference type="InterPro" id="IPR013210">
    <property type="entry name" value="LRR_N_plant-typ"/>
</dbReference>
<dbReference type="PANTHER" id="PTHR48056">
    <property type="entry name" value="LRR RECEPTOR-LIKE SERINE/THREONINE-PROTEIN KINASE-RELATED"/>
    <property type="match status" value="1"/>
</dbReference>
<dbReference type="InterPro" id="IPR055414">
    <property type="entry name" value="LRR_R13L4/SHOC2-like"/>
</dbReference>
<evidence type="ECO:0000256" key="7">
    <source>
        <dbReference type="ARBA" id="ARBA00022527"/>
    </source>
</evidence>
<dbReference type="SMART" id="SM00220">
    <property type="entry name" value="S_TKc"/>
    <property type="match status" value="1"/>
</dbReference>
<dbReference type="PROSITE" id="PS00108">
    <property type="entry name" value="PROTEIN_KINASE_ST"/>
    <property type="match status" value="1"/>
</dbReference>
<feature type="binding site" evidence="26">
    <location>
        <position position="787"/>
    </location>
    <ligand>
        <name>ATP</name>
        <dbReference type="ChEBI" id="CHEBI:30616"/>
    </ligand>
</feature>
<evidence type="ECO:0000256" key="12">
    <source>
        <dbReference type="ARBA" id="ARBA00022729"/>
    </source>
</evidence>
<evidence type="ECO:0000259" key="29">
    <source>
        <dbReference type="PROSITE" id="PS50011"/>
    </source>
</evidence>
<dbReference type="GO" id="GO:0005524">
    <property type="term" value="F:ATP binding"/>
    <property type="evidence" value="ECO:0007669"/>
    <property type="project" value="UniProtKB-UniRule"/>
</dbReference>
<comment type="catalytic activity">
    <reaction evidence="22">
        <text>L-seryl-[protein] + ATP = O-phospho-L-seryl-[protein] + ADP + H(+)</text>
        <dbReference type="Rhea" id="RHEA:17989"/>
        <dbReference type="Rhea" id="RHEA-COMP:9863"/>
        <dbReference type="Rhea" id="RHEA-COMP:11604"/>
        <dbReference type="ChEBI" id="CHEBI:15378"/>
        <dbReference type="ChEBI" id="CHEBI:29999"/>
        <dbReference type="ChEBI" id="CHEBI:30616"/>
        <dbReference type="ChEBI" id="CHEBI:83421"/>
        <dbReference type="ChEBI" id="CHEBI:456216"/>
        <dbReference type="EC" id="2.7.11.1"/>
    </reaction>
</comment>
<dbReference type="SUPFAM" id="SSF56112">
    <property type="entry name" value="Protein kinase-like (PK-like)"/>
    <property type="match status" value="1"/>
</dbReference>
<keyword evidence="20" id="KW-0325">Glycoprotein</keyword>
<evidence type="ECO:0000256" key="23">
    <source>
        <dbReference type="ARBA" id="ARBA00054320"/>
    </source>
</evidence>
<evidence type="ECO:0000256" key="25">
    <source>
        <dbReference type="ARBA" id="ARBA00072040"/>
    </source>
</evidence>
<dbReference type="Gene3D" id="3.30.200.20">
    <property type="entry name" value="Phosphorylase Kinase, domain 1"/>
    <property type="match status" value="1"/>
</dbReference>
<dbReference type="PANTHER" id="PTHR48056:SF89">
    <property type="entry name" value="OS06G0585982 PROTEIN"/>
    <property type="match status" value="1"/>
</dbReference>
<keyword evidence="6" id="KW-1003">Cell membrane</keyword>
<name>A0A8B7BKS6_PHODC</name>
<keyword evidence="11 27" id="KW-0812">Transmembrane</keyword>
<evidence type="ECO:0000256" key="16">
    <source>
        <dbReference type="ARBA" id="ARBA00022840"/>
    </source>
</evidence>
<dbReference type="InterPro" id="IPR050647">
    <property type="entry name" value="Plant_LRR-RLKs"/>
</dbReference>
<dbReference type="GO" id="GO:0004674">
    <property type="term" value="F:protein serine/threonine kinase activity"/>
    <property type="evidence" value="ECO:0007669"/>
    <property type="project" value="UniProtKB-KW"/>
</dbReference>
<evidence type="ECO:0000256" key="17">
    <source>
        <dbReference type="ARBA" id="ARBA00022989"/>
    </source>
</evidence>
<dbReference type="FunFam" id="3.30.200.20:FF:000432">
    <property type="entry name" value="LRR receptor-like serine/threonine-protein kinase EFR"/>
    <property type="match status" value="1"/>
</dbReference>
<feature type="chain" id="PRO_5034924608" description="Receptor kinase-like protein Xa21" evidence="28">
    <location>
        <begin position="33"/>
        <end position="1059"/>
    </location>
</feature>
<dbReference type="FunFam" id="3.80.10.10:FF:000041">
    <property type="entry name" value="LRR receptor-like serine/threonine-protein kinase ERECTA"/>
    <property type="match status" value="2"/>
</dbReference>
<evidence type="ECO:0000256" key="28">
    <source>
        <dbReference type="SAM" id="SignalP"/>
    </source>
</evidence>
<evidence type="ECO:0000256" key="19">
    <source>
        <dbReference type="ARBA" id="ARBA00023170"/>
    </source>
</evidence>
<keyword evidence="30" id="KW-1185">Reference proteome</keyword>
<keyword evidence="12 28" id="KW-0732">Signal</keyword>
<evidence type="ECO:0000256" key="9">
    <source>
        <dbReference type="ARBA" id="ARBA00022614"/>
    </source>
</evidence>
<evidence type="ECO:0000313" key="30">
    <source>
        <dbReference type="Proteomes" id="UP000228380"/>
    </source>
</evidence>
<dbReference type="PROSITE" id="PS50011">
    <property type="entry name" value="PROTEIN_KINASE_DOM"/>
    <property type="match status" value="1"/>
</dbReference>
<dbReference type="InterPro" id="IPR003591">
    <property type="entry name" value="Leu-rich_rpt_typical-subtyp"/>
</dbReference>
<gene>
    <name evidence="31" type="primary">LOC103699752</name>
</gene>
<keyword evidence="8" id="KW-0597">Phosphoprotein</keyword>
<reference evidence="30" key="1">
    <citation type="journal article" date="2019" name="Nat. Commun.">
        <title>Genome-wide association mapping of date palm fruit traits.</title>
        <authorList>
            <person name="Hazzouri K.M."/>
            <person name="Gros-Balthazard M."/>
            <person name="Flowers J.M."/>
            <person name="Copetti D."/>
            <person name="Lemansour A."/>
            <person name="Lebrun M."/>
            <person name="Masmoudi K."/>
            <person name="Ferrand S."/>
            <person name="Dhar M.I."/>
            <person name="Fresquez Z.A."/>
            <person name="Rosas U."/>
            <person name="Zhang J."/>
            <person name="Talag J."/>
            <person name="Lee S."/>
            <person name="Kudrna D."/>
            <person name="Powell R.F."/>
            <person name="Leitch I.J."/>
            <person name="Krueger R.R."/>
            <person name="Wing R.A."/>
            <person name="Amiri K.M.A."/>
            <person name="Purugganan M.D."/>
        </authorList>
    </citation>
    <scope>NUCLEOTIDE SEQUENCE [LARGE SCALE GENOMIC DNA]</scope>
    <source>
        <strain evidence="30">cv. Khalas</strain>
    </source>
</reference>
<dbReference type="SUPFAM" id="SSF52058">
    <property type="entry name" value="L domain-like"/>
    <property type="match status" value="3"/>
</dbReference>
<dbReference type="RefSeq" id="XP_008779978.2">
    <property type="nucleotide sequence ID" value="XM_008781756.4"/>
</dbReference>
<dbReference type="Gene3D" id="1.10.510.10">
    <property type="entry name" value="Transferase(Phosphotransferase) domain 1"/>
    <property type="match status" value="1"/>
</dbReference>
<evidence type="ECO:0000256" key="11">
    <source>
        <dbReference type="ARBA" id="ARBA00022692"/>
    </source>
</evidence>
<dbReference type="GO" id="GO:0005789">
    <property type="term" value="C:endoplasmic reticulum membrane"/>
    <property type="evidence" value="ECO:0007669"/>
    <property type="project" value="UniProtKB-SubCell"/>
</dbReference>
<dbReference type="Pfam" id="PF23598">
    <property type="entry name" value="LRR_14"/>
    <property type="match status" value="1"/>
</dbReference>
<dbReference type="InterPro" id="IPR001611">
    <property type="entry name" value="Leu-rich_rpt"/>
</dbReference>
<evidence type="ECO:0000256" key="1">
    <source>
        <dbReference type="ARBA" id="ARBA00004162"/>
    </source>
</evidence>
<dbReference type="InterPro" id="IPR017441">
    <property type="entry name" value="Protein_kinase_ATP_BS"/>
</dbReference>
<evidence type="ECO:0000256" key="2">
    <source>
        <dbReference type="ARBA" id="ARBA00004389"/>
    </source>
</evidence>
<reference evidence="31" key="2">
    <citation type="submission" date="2025-08" db="UniProtKB">
        <authorList>
            <consortium name="RefSeq"/>
        </authorList>
    </citation>
    <scope>IDENTIFICATION</scope>
    <source>
        <tissue evidence="31">Young leaves</tissue>
    </source>
</reference>
<dbReference type="FunFam" id="1.10.510.10:FF:000358">
    <property type="entry name" value="Putative leucine-rich repeat receptor-like serine/threonine-protein kinase"/>
    <property type="match status" value="1"/>
</dbReference>
<keyword evidence="19" id="KW-0675">Receptor</keyword>
<evidence type="ECO:0000256" key="26">
    <source>
        <dbReference type="PROSITE-ProRule" id="PRU10141"/>
    </source>
</evidence>
<evidence type="ECO:0000256" key="4">
    <source>
        <dbReference type="ARBA" id="ARBA00008684"/>
    </source>
</evidence>
<dbReference type="FunFam" id="3.80.10.10:FF:000288">
    <property type="entry name" value="LRR receptor-like serine/threonine-protein kinase EFR"/>
    <property type="match status" value="1"/>
</dbReference>
<keyword evidence="14 26" id="KW-0547">Nucleotide-binding</keyword>
<sequence length="1059" mass="115057">MGYLSNSQRACSWWSSRMPATLLLLLCPFVLSSPHSPSITTRTATSFVGSNSKSVSDHSALISFKSNIYHDPYGALSSWDNKSLHFCQWQGITCGSRHPERVIALDLPSLGLAGTISPFVANLTFLRRLSLQENKLDGSIPQELGHLHQLGLLNLSVNSLEGQIPSSLGNCRHLISLDLGKNLLNGQVPHELGSLHQLIDLVLQTNNLTGAMPISLANLSSLDSLDLSHNMITGDIPPWVANLTSVTFFNLESNALSGGIPSSLCRLPSLAALGVQENQLSGMIPPCLYNLSSIRQLSVGLNSLGGTIPSDIGSTLPHLINLEMAGNHFTGLIPSSLSNASGLFRIQLQTNNLHGKIPRNLGTLQNLSILALFGNQLAANVADDWSFLTALTNCSKLRALVIGYNRLSGVLPNSISNLSTDIQILDLSNNQISGSLPSGIGNLKNLGILYLNANLLTGDIPASLGNLNALNVLDMSYNNFSGQIPPSMGNISQLNWLSLGVNILSGSIPTHLGNCKNLQALELSYNHLTGPIPIEILSLSSLSEALHISHNALHGFLPSEIGNLINVNDLDFSENRLYGEIPDSIGECVVLVNLSLGGNFFEGVIPKSLANLKGLQFLDLSSNNLSGHVPEYFQMFHSLQFLNLSSNNLEGEVPLGGVFTNMSKFSLIGNRKLCGGIHELHLPPCPSTQPHGKKHKAAILVVIIAVSSGVLVVTLILFFVLLYRTRKTRMRCSSMAAMRTEHVRVSYAELVRATDGLSSANLIGVGSFGSVYKGVMDWDDIKMVAVKILNLQQQGASRSFIAECEALRSIRHRNLVKIITACSSVDFRGNDFKALVLEFMENGSLERWLHPEVNEQCPMRNLNLEQRVSIAIDVASALDYLHHHSLVPIVHCDLKPSNILLDGDMTARVSDFGLAKFLSESTNSFSMSASLAAIKGSVGYIAPEYGLGSQVSTQGDVYSYGILLLEMFTGRRPTDEAFNESLDLHRFVEMAFPTQIMNIVDPQLIREEEYEIINDRIRECLISVINIGLQCSSKLPKERMHTGDIVKKMTAARQILGRV</sequence>
<evidence type="ECO:0000256" key="18">
    <source>
        <dbReference type="ARBA" id="ARBA00023136"/>
    </source>
</evidence>
<comment type="similarity">
    <text evidence="4">Belongs to the protein kinase superfamily. Ser/Thr protein kinase family.</text>
</comment>
<feature type="transmembrane region" description="Helical" evidence="27">
    <location>
        <begin position="697"/>
        <end position="723"/>
    </location>
</feature>
<keyword evidence="13" id="KW-0677">Repeat</keyword>
<evidence type="ECO:0000256" key="15">
    <source>
        <dbReference type="ARBA" id="ARBA00022777"/>
    </source>
</evidence>
<evidence type="ECO:0000256" key="21">
    <source>
        <dbReference type="ARBA" id="ARBA00047899"/>
    </source>
</evidence>
<dbReference type="InterPro" id="IPR032675">
    <property type="entry name" value="LRR_dom_sf"/>
</dbReference>
<comment type="catalytic activity">
    <reaction evidence="21">
        <text>L-threonyl-[protein] + ATP = O-phospho-L-threonyl-[protein] + ADP + H(+)</text>
        <dbReference type="Rhea" id="RHEA:46608"/>
        <dbReference type="Rhea" id="RHEA-COMP:11060"/>
        <dbReference type="Rhea" id="RHEA-COMP:11605"/>
        <dbReference type="ChEBI" id="CHEBI:15378"/>
        <dbReference type="ChEBI" id="CHEBI:30013"/>
        <dbReference type="ChEBI" id="CHEBI:30616"/>
        <dbReference type="ChEBI" id="CHEBI:61977"/>
        <dbReference type="ChEBI" id="CHEBI:456216"/>
        <dbReference type="EC" id="2.7.11.1"/>
    </reaction>
</comment>
<evidence type="ECO:0000256" key="10">
    <source>
        <dbReference type="ARBA" id="ARBA00022679"/>
    </source>
</evidence>
<dbReference type="Gene3D" id="3.80.10.10">
    <property type="entry name" value="Ribonuclease Inhibitor"/>
    <property type="match status" value="4"/>
</dbReference>
<evidence type="ECO:0000256" key="8">
    <source>
        <dbReference type="ARBA" id="ARBA00022553"/>
    </source>
</evidence>
<feature type="signal peptide" evidence="28">
    <location>
        <begin position="1"/>
        <end position="32"/>
    </location>
</feature>
<comment type="function">
    <text evidence="23">Receptor kinase that detects X.oryzae pv. oryzae protein Ax21 to promote innate immunity. Following X.oryzae pv. oryzae protein Ax21 detection, undergoes cleavage, releasing the processed protein kinase Xa21 chain.</text>
</comment>
<dbReference type="InterPro" id="IPR008271">
    <property type="entry name" value="Ser/Thr_kinase_AS"/>
</dbReference>
<keyword evidence="7" id="KW-0723">Serine/threonine-protein kinase</keyword>
<dbReference type="GeneID" id="103699752"/>
<dbReference type="Pfam" id="PF00069">
    <property type="entry name" value="Pkinase"/>
    <property type="match status" value="1"/>
</dbReference>
<keyword evidence="18 27" id="KW-0472">Membrane</keyword>
<dbReference type="FunFam" id="3.80.10.10:FF:000565">
    <property type="entry name" value="Leucine-rich repeat receptor-like kinase protein FLORAL ORGAN NUMBER1"/>
    <property type="match status" value="1"/>
</dbReference>
<evidence type="ECO:0000256" key="20">
    <source>
        <dbReference type="ARBA" id="ARBA00023180"/>
    </source>
</evidence>
<proteinExistence type="inferred from homology"/>
<organism evidence="30 31">
    <name type="scientific">Phoenix dactylifera</name>
    <name type="common">Date palm</name>
    <dbReference type="NCBI Taxonomy" id="42345"/>
    <lineage>
        <taxon>Eukaryota</taxon>
        <taxon>Viridiplantae</taxon>
        <taxon>Streptophyta</taxon>
        <taxon>Embryophyta</taxon>
        <taxon>Tracheophyta</taxon>
        <taxon>Spermatophyta</taxon>
        <taxon>Magnoliopsida</taxon>
        <taxon>Liliopsida</taxon>
        <taxon>Arecaceae</taxon>
        <taxon>Coryphoideae</taxon>
        <taxon>Phoeniceae</taxon>
        <taxon>Phoenix</taxon>
    </lineage>
</organism>
<comment type="subcellular location">
    <subcellularLocation>
        <location evidence="1">Cell membrane</location>
        <topology evidence="1">Single-pass membrane protein</topology>
    </subcellularLocation>
    <subcellularLocation>
        <location evidence="2">Endoplasmic reticulum membrane</location>
        <topology evidence="2">Single-pass membrane protein</topology>
    </subcellularLocation>
    <subcellularLocation>
        <location evidence="3">Membrane</location>
        <topology evidence="3">Single-pass type I membrane protein</topology>
    </subcellularLocation>
</comment>
<dbReference type="InterPro" id="IPR011009">
    <property type="entry name" value="Kinase-like_dom_sf"/>
</dbReference>
<keyword evidence="9" id="KW-0433">Leucine-rich repeat</keyword>
<evidence type="ECO:0000256" key="3">
    <source>
        <dbReference type="ARBA" id="ARBA00004479"/>
    </source>
</evidence>
<comment type="function">
    <text evidence="24">The processed protein kinase Xa21 chain released by protein cleavage after X.oryzae pv. oryzae protein Ax21 detection translocates into the nucleus where it can bind and regulate WRKY62, a transcription factor. Confers resistance to the bacterial pathogen X.oryzae pv. oryzae (Xoo).</text>
</comment>
<dbReference type="GO" id="GO:0005886">
    <property type="term" value="C:plasma membrane"/>
    <property type="evidence" value="ECO:0007669"/>
    <property type="project" value="UniProtKB-SubCell"/>
</dbReference>
<dbReference type="PROSITE" id="PS00107">
    <property type="entry name" value="PROTEIN_KINASE_ATP"/>
    <property type="match status" value="1"/>
</dbReference>
<dbReference type="AlphaFoldDB" id="A0A8B7BKS6"/>
<dbReference type="Proteomes" id="UP000228380">
    <property type="component" value="Chromosome 17"/>
</dbReference>
<evidence type="ECO:0000256" key="13">
    <source>
        <dbReference type="ARBA" id="ARBA00022737"/>
    </source>
</evidence>
<dbReference type="Pfam" id="PF13855">
    <property type="entry name" value="LRR_8"/>
    <property type="match status" value="1"/>
</dbReference>
<dbReference type="Pfam" id="PF00560">
    <property type="entry name" value="LRR_1"/>
    <property type="match status" value="4"/>
</dbReference>
<dbReference type="EC" id="2.7.11.1" evidence="5"/>
<accession>A0A8B7BKS6</accession>
<dbReference type="SMART" id="SM00369">
    <property type="entry name" value="LRR_TYP"/>
    <property type="match status" value="8"/>
</dbReference>
<evidence type="ECO:0000256" key="24">
    <source>
        <dbReference type="ARBA" id="ARBA00056628"/>
    </source>
</evidence>
<keyword evidence="16 26" id="KW-0067">ATP-binding</keyword>
<evidence type="ECO:0000256" key="27">
    <source>
        <dbReference type="SAM" id="Phobius"/>
    </source>
</evidence>
<dbReference type="InterPro" id="IPR000719">
    <property type="entry name" value="Prot_kinase_dom"/>
</dbReference>
<keyword evidence="10" id="KW-0808">Transferase</keyword>
<protein>
    <recommendedName>
        <fullName evidence="25">Receptor kinase-like protein Xa21</fullName>
        <ecNumber evidence="5">2.7.11.1</ecNumber>
    </recommendedName>
</protein>
<dbReference type="PROSITE" id="PS51450">
    <property type="entry name" value="LRR"/>
    <property type="match status" value="1"/>
</dbReference>
<keyword evidence="17 27" id="KW-1133">Transmembrane helix</keyword>
<dbReference type="OrthoDB" id="676979at2759"/>
<evidence type="ECO:0000256" key="14">
    <source>
        <dbReference type="ARBA" id="ARBA00022741"/>
    </source>
</evidence>
<evidence type="ECO:0000256" key="5">
    <source>
        <dbReference type="ARBA" id="ARBA00012513"/>
    </source>
</evidence>
<dbReference type="GO" id="GO:0033612">
    <property type="term" value="F:receptor serine/threonine kinase binding"/>
    <property type="evidence" value="ECO:0007669"/>
    <property type="project" value="TreeGrafter"/>
</dbReference>